<keyword evidence="2" id="KW-0238">DNA-binding</keyword>
<comment type="caution">
    <text evidence="6">The sequence shown here is derived from an EMBL/GenBank/DDBJ whole genome shotgun (WGS) entry which is preliminary data.</text>
</comment>
<reference evidence="6 7" key="1">
    <citation type="journal article" date="2023" name="Res Sq">
        <title>Genomic and morphological characterization of Knufia obscura isolated from the Mars 2020 spacecraft assembly facility.</title>
        <authorList>
            <person name="Chander A.M."/>
            <person name="Teixeira M.M."/>
            <person name="Singh N.K."/>
            <person name="Williams M.P."/>
            <person name="Parker C.W."/>
            <person name="Leo P."/>
            <person name="Stajich J.E."/>
            <person name="Torok T."/>
            <person name="Tighe S."/>
            <person name="Mason C.E."/>
            <person name="Venkateswaran K."/>
        </authorList>
    </citation>
    <scope>NUCLEOTIDE SEQUENCE [LARGE SCALE GENOMIC DNA]</scope>
    <source>
        <strain evidence="6 7">CCFEE 5817</strain>
    </source>
</reference>
<evidence type="ECO:0000256" key="4">
    <source>
        <dbReference type="ARBA" id="ARBA00023242"/>
    </source>
</evidence>
<name>A0ABR0RSJ6_9EURO</name>
<dbReference type="InterPro" id="IPR001138">
    <property type="entry name" value="Zn2Cys6_DnaBD"/>
</dbReference>
<dbReference type="InterPro" id="IPR036864">
    <property type="entry name" value="Zn2-C6_fun-type_DNA-bd_sf"/>
</dbReference>
<feature type="region of interest" description="Disordered" evidence="5">
    <location>
        <begin position="1"/>
        <end position="33"/>
    </location>
</feature>
<dbReference type="RefSeq" id="XP_064731677.1">
    <property type="nucleotide sequence ID" value="XM_064873019.1"/>
</dbReference>
<keyword evidence="4" id="KW-0539">Nucleus</keyword>
<feature type="region of interest" description="Disordered" evidence="5">
    <location>
        <begin position="182"/>
        <end position="238"/>
    </location>
</feature>
<protein>
    <recommendedName>
        <fullName evidence="8">Zn(2)-C6 fungal-type domain-containing protein</fullName>
    </recommendedName>
</protein>
<dbReference type="PANTHER" id="PTHR35392:SF5">
    <property type="entry name" value="ZN(2)-C6 FUNGAL-TYPE DOMAIN-CONTAINING PROTEIN"/>
    <property type="match status" value="1"/>
</dbReference>
<accession>A0ABR0RSJ6</accession>
<evidence type="ECO:0000256" key="2">
    <source>
        <dbReference type="ARBA" id="ARBA00023125"/>
    </source>
</evidence>
<evidence type="ECO:0000313" key="7">
    <source>
        <dbReference type="Proteomes" id="UP001334248"/>
    </source>
</evidence>
<keyword evidence="7" id="KW-1185">Reference proteome</keyword>
<dbReference type="Proteomes" id="UP001334248">
    <property type="component" value="Unassembled WGS sequence"/>
</dbReference>
<dbReference type="EMBL" id="JAVHJV010000004">
    <property type="protein sequence ID" value="KAK5943587.1"/>
    <property type="molecule type" value="Genomic_DNA"/>
</dbReference>
<dbReference type="InterPro" id="IPR052973">
    <property type="entry name" value="Fungal_sec-metab_reg_TF"/>
</dbReference>
<keyword evidence="1" id="KW-0805">Transcription regulation</keyword>
<evidence type="ECO:0000256" key="3">
    <source>
        <dbReference type="ARBA" id="ARBA00023163"/>
    </source>
</evidence>
<dbReference type="CDD" id="cd00067">
    <property type="entry name" value="GAL4"/>
    <property type="match status" value="1"/>
</dbReference>
<organism evidence="6 7">
    <name type="scientific">Knufia obscura</name>
    <dbReference type="NCBI Taxonomy" id="1635080"/>
    <lineage>
        <taxon>Eukaryota</taxon>
        <taxon>Fungi</taxon>
        <taxon>Dikarya</taxon>
        <taxon>Ascomycota</taxon>
        <taxon>Pezizomycotina</taxon>
        <taxon>Eurotiomycetes</taxon>
        <taxon>Chaetothyriomycetidae</taxon>
        <taxon>Chaetothyriales</taxon>
        <taxon>Trichomeriaceae</taxon>
        <taxon>Knufia</taxon>
    </lineage>
</organism>
<keyword evidence="3" id="KW-0804">Transcription</keyword>
<dbReference type="SUPFAM" id="SSF57701">
    <property type="entry name" value="Zn2/Cys6 DNA-binding domain"/>
    <property type="match status" value="1"/>
</dbReference>
<evidence type="ECO:0000256" key="1">
    <source>
        <dbReference type="ARBA" id="ARBA00023015"/>
    </source>
</evidence>
<evidence type="ECO:0008006" key="8">
    <source>
        <dbReference type="Google" id="ProtNLM"/>
    </source>
</evidence>
<evidence type="ECO:0000313" key="6">
    <source>
        <dbReference type="EMBL" id="KAK5943587.1"/>
    </source>
</evidence>
<gene>
    <name evidence="6" type="ORF">PMZ80_004595</name>
</gene>
<dbReference type="GeneID" id="89998044"/>
<dbReference type="PANTHER" id="PTHR35392">
    <property type="entry name" value="ZN(II)2CYS6 TRANSCRIPTION FACTOR (EUROFUNG)-RELATED-RELATED"/>
    <property type="match status" value="1"/>
</dbReference>
<sequence>MTRHRESPHTSLPVRSRGSTGDDVSDNVDSQAHGGAQSIFRQSSQHFNGASQYSMYPFGSEPIVQANHEFPPAMSPEMEFPMSTQYYYEGAGEEELLSAYMTSEEAKSGDIFDVYPSMVDETFDASITDWSAMVPAPPHHVSFIPGQDNAHMLNPTFSANAHHSTFSPTGHAFLSSEAGFQTNPASVQSPQPPRKPHRVIRPKGEGQAHPAPPDTCNFDDEHNSRSRKRVLSPEGRASAKRVRSMRACERCHVLKGKCEERRPCKPCLSKNKRSLDFPCMPELPEHRWTHLFTDEMYGHLELKEVRNRMPDPFRDASNQPFILRLHQYFDDPELTIPVIRFVPRVDKDISKATFPIESDGKVLEVKPTEILSPPLVPAINNANSAGYVKHFRWSVRRWLDCAEMHQDIEWHLTFFREEYGKAWPRTVFADVCQFYHKVEWGSCAALKSGLQSTVFAYMLGHSFYVPHEDIQGVVDRTGLEQFYDREFIFVSPIHVDRFVKAMLFPFFRTCVGKTFRGLQELCAASRQTKYSRDRILATSIVLLIVAASQQSKAIEKAVAMQLRGEDANPRAVHRQIDEIERWIINLVLQIWDYKFNGTVRWGDDEPSDRSSAYRAKLFGLYEKFELSYREHRGNLQDLPTELPDEINERTFGATNIDRVLKKFYKCVFEPQTQDWATYHP</sequence>
<evidence type="ECO:0000256" key="5">
    <source>
        <dbReference type="SAM" id="MobiDB-lite"/>
    </source>
</evidence>
<proteinExistence type="predicted"/>